<proteinExistence type="inferred from homology"/>
<dbReference type="PANTHER" id="PTHR36842">
    <property type="entry name" value="PROTEIN TOLB HOMOLOG"/>
    <property type="match status" value="1"/>
</dbReference>
<dbReference type="PANTHER" id="PTHR36842:SF1">
    <property type="entry name" value="PROTEIN TOLB"/>
    <property type="match status" value="1"/>
</dbReference>
<protein>
    <recommendedName>
        <fullName evidence="5">WD40-like Beta Propeller Repeat</fullName>
    </recommendedName>
</protein>
<feature type="chain" id="PRO_5045251808" description="WD40-like Beta Propeller Repeat" evidence="2">
    <location>
        <begin position="21"/>
        <end position="326"/>
    </location>
</feature>
<comment type="similarity">
    <text evidence="1">Belongs to the TolB family.</text>
</comment>
<reference evidence="3" key="1">
    <citation type="submission" date="2023-07" db="EMBL/GenBank/DDBJ databases">
        <authorList>
            <person name="Kim M.K."/>
        </authorList>
    </citation>
    <scope>NUCLEOTIDE SEQUENCE</scope>
    <source>
        <strain evidence="3">M29</strain>
    </source>
</reference>
<dbReference type="RefSeq" id="WP_305012069.1">
    <property type="nucleotide sequence ID" value="NZ_JAUQSX010000006.1"/>
</dbReference>
<dbReference type="Gene3D" id="2.120.10.60">
    <property type="entry name" value="Tricorn protease N-terminal domain"/>
    <property type="match status" value="1"/>
</dbReference>
<keyword evidence="4" id="KW-1185">Reference proteome</keyword>
<keyword evidence="2" id="KW-0732">Signal</keyword>
<accession>A0ABT9AC19</accession>
<dbReference type="Pfam" id="PF07676">
    <property type="entry name" value="PD40"/>
    <property type="match status" value="1"/>
</dbReference>
<evidence type="ECO:0000256" key="1">
    <source>
        <dbReference type="ARBA" id="ARBA00009820"/>
    </source>
</evidence>
<dbReference type="Proteomes" id="UP001167796">
    <property type="component" value="Unassembled WGS sequence"/>
</dbReference>
<dbReference type="SUPFAM" id="SSF82171">
    <property type="entry name" value="DPP6 N-terminal domain-like"/>
    <property type="match status" value="1"/>
</dbReference>
<evidence type="ECO:0000256" key="2">
    <source>
        <dbReference type="SAM" id="SignalP"/>
    </source>
</evidence>
<dbReference type="Gene3D" id="2.120.10.30">
    <property type="entry name" value="TolB, C-terminal domain"/>
    <property type="match status" value="1"/>
</dbReference>
<dbReference type="PROSITE" id="PS51257">
    <property type="entry name" value="PROKAR_LIPOPROTEIN"/>
    <property type="match status" value="1"/>
</dbReference>
<dbReference type="EMBL" id="JAUQSX010000006">
    <property type="protein sequence ID" value="MDO7847392.1"/>
    <property type="molecule type" value="Genomic_DNA"/>
</dbReference>
<name>A0ABT9AC19_9BACT</name>
<evidence type="ECO:0000313" key="3">
    <source>
        <dbReference type="EMBL" id="MDO7847392.1"/>
    </source>
</evidence>
<feature type="signal peptide" evidence="2">
    <location>
        <begin position="1"/>
        <end position="20"/>
    </location>
</feature>
<dbReference type="InterPro" id="IPR011042">
    <property type="entry name" value="6-blade_b-propeller_TolB-like"/>
</dbReference>
<evidence type="ECO:0000313" key="4">
    <source>
        <dbReference type="Proteomes" id="UP001167796"/>
    </source>
</evidence>
<evidence type="ECO:0008006" key="5">
    <source>
        <dbReference type="Google" id="ProtNLM"/>
    </source>
</evidence>
<comment type="caution">
    <text evidence="3">The sequence shown here is derived from an EMBL/GenBank/DDBJ whole genome shotgun (WGS) entry which is preliminary data.</text>
</comment>
<sequence>MLRSLCLCGSLLLAAAGCHQKGGTPAPATPGAVYYCARQLPSGPWQVYKKNLLNGAIDTIAKSPAYNYWWVEASPDASQLLLLRSPYGSTPDQFNYAQCELVRAAANGTGQQVLLPDNANGWYAFGNPHWHPSGNRILLLAQPGTASSGPFYAATIDTNGQNPKLLTTQYTLDANWAPQGNKIVYIGLGATGSVPLNFEVFTADYDYAANQVSNARQLTSDNTRDQDPCFSPDGRTIAFSAGNALLTTADLVTIDASGANRKAVVSDGGVHGGPLNWGTDGRIYFHSIYLLTTGFMADAYDTKTGTYENLLRSNSSAYISPYYTGK</sequence>
<organism evidence="3 4">
    <name type="scientific">Hymenobacter mellowenesis</name>
    <dbReference type="NCBI Taxonomy" id="3063995"/>
    <lineage>
        <taxon>Bacteria</taxon>
        <taxon>Pseudomonadati</taxon>
        <taxon>Bacteroidota</taxon>
        <taxon>Cytophagia</taxon>
        <taxon>Cytophagales</taxon>
        <taxon>Hymenobacteraceae</taxon>
        <taxon>Hymenobacter</taxon>
    </lineage>
</organism>
<gene>
    <name evidence="3" type="ORF">Q5H92_13565</name>
</gene>
<dbReference type="InterPro" id="IPR011659">
    <property type="entry name" value="WD40"/>
</dbReference>